<dbReference type="EMBL" id="FOXH01000005">
    <property type="protein sequence ID" value="SFP71446.1"/>
    <property type="molecule type" value="Genomic_DNA"/>
</dbReference>
<reference evidence="1 2" key="1">
    <citation type="submission" date="2016-10" db="EMBL/GenBank/DDBJ databases">
        <authorList>
            <person name="de Groot N.N."/>
        </authorList>
    </citation>
    <scope>NUCLEOTIDE SEQUENCE [LARGE SCALE GENOMIC DNA]</scope>
    <source>
        <strain evidence="2">E92,LMG 26720,CCM 7988</strain>
    </source>
</reference>
<protein>
    <submittedName>
        <fullName evidence="1">Uncharacterized protein</fullName>
    </submittedName>
</protein>
<evidence type="ECO:0000313" key="1">
    <source>
        <dbReference type="EMBL" id="SFP71446.1"/>
    </source>
</evidence>
<sequence>MNTETIEKMSGYRLPASIGKSRSLFKTLKSITPSLAAILPEKI</sequence>
<evidence type="ECO:0000313" key="2">
    <source>
        <dbReference type="Proteomes" id="UP000199306"/>
    </source>
</evidence>
<dbReference type="Proteomes" id="UP000199306">
    <property type="component" value="Unassembled WGS sequence"/>
</dbReference>
<gene>
    <name evidence="1" type="ORF">SAMN04515674_10581</name>
</gene>
<keyword evidence="2" id="KW-1185">Reference proteome</keyword>
<dbReference type="AlphaFoldDB" id="A0A1I5SMA7"/>
<organism evidence="1 2">
    <name type="scientific">Pseudarcicella hirudinis</name>
    <dbReference type="NCBI Taxonomy" id="1079859"/>
    <lineage>
        <taxon>Bacteria</taxon>
        <taxon>Pseudomonadati</taxon>
        <taxon>Bacteroidota</taxon>
        <taxon>Cytophagia</taxon>
        <taxon>Cytophagales</taxon>
        <taxon>Flectobacillaceae</taxon>
        <taxon>Pseudarcicella</taxon>
    </lineage>
</organism>
<name>A0A1I5SMA7_9BACT</name>
<proteinExistence type="predicted"/>
<accession>A0A1I5SMA7</accession>